<dbReference type="HOGENOM" id="CLU_493163_0_0_2"/>
<dbReference type="SUPFAM" id="SSF54211">
    <property type="entry name" value="Ribosomal protein S5 domain 2-like"/>
    <property type="match status" value="1"/>
</dbReference>
<organism evidence="3 4">
    <name type="scientific">Ignicoccus hospitalis (strain KIN4/I / DSM 18386 / JCM 14125)</name>
    <dbReference type="NCBI Taxonomy" id="453591"/>
    <lineage>
        <taxon>Archaea</taxon>
        <taxon>Thermoproteota</taxon>
        <taxon>Thermoprotei</taxon>
        <taxon>Desulfurococcales</taxon>
        <taxon>Desulfurococcaceae</taxon>
        <taxon>Ignicoccus</taxon>
    </lineage>
</organism>
<dbReference type="STRING" id="453591.Igni_0889"/>
<protein>
    <submittedName>
        <fullName evidence="3">Peptidase S16, lon domain protein</fullName>
    </submittedName>
</protein>
<dbReference type="InterPro" id="IPR020568">
    <property type="entry name" value="Ribosomal_Su5_D2-typ_SF"/>
</dbReference>
<proteinExistence type="predicted"/>
<dbReference type="OrthoDB" id="15525at2157"/>
<dbReference type="Pfam" id="PF05362">
    <property type="entry name" value="Lon_C"/>
    <property type="match status" value="1"/>
</dbReference>
<evidence type="ECO:0000313" key="3">
    <source>
        <dbReference type="EMBL" id="ABU82071.1"/>
    </source>
</evidence>
<dbReference type="GO" id="GO:0004176">
    <property type="term" value="F:ATP-dependent peptidase activity"/>
    <property type="evidence" value="ECO:0007669"/>
    <property type="project" value="InterPro"/>
</dbReference>
<comment type="subcellular location">
    <subcellularLocation>
        <location evidence="1">Membrane</location>
        <topology evidence="1">Multi-pass membrane protein</topology>
    </subcellularLocation>
</comment>
<dbReference type="GO" id="GO:0004252">
    <property type="term" value="F:serine-type endopeptidase activity"/>
    <property type="evidence" value="ECO:0007669"/>
    <property type="project" value="InterPro"/>
</dbReference>
<dbReference type="KEGG" id="iho:Igni_0889"/>
<keyword evidence="4" id="KW-1185">Reference proteome</keyword>
<dbReference type="GO" id="GO:0030163">
    <property type="term" value="P:protein catabolic process"/>
    <property type="evidence" value="ECO:0007669"/>
    <property type="project" value="InterPro"/>
</dbReference>
<evidence type="ECO:0000256" key="1">
    <source>
        <dbReference type="ARBA" id="ARBA00004141"/>
    </source>
</evidence>
<dbReference type="PhylomeDB" id="A8AAW9"/>
<dbReference type="InterPro" id="IPR027065">
    <property type="entry name" value="Lon_Prtase"/>
</dbReference>
<reference evidence="3 4" key="1">
    <citation type="journal article" date="2008" name="Genome Biol.">
        <title>A genomic analysis of the archaeal system Ignicoccus hospitalis-Nanoarchaeum equitans.</title>
        <authorList>
            <person name="Podar M."/>
            <person name="Anderson I."/>
            <person name="Makarova K.S."/>
            <person name="Elkins J.G."/>
            <person name="Ivanova N."/>
            <person name="Wall M.A."/>
            <person name="Lykidis A."/>
            <person name="Mavromatis K."/>
            <person name="Sun H."/>
            <person name="Hudson M.E."/>
            <person name="Chen W."/>
            <person name="Deciu C."/>
            <person name="Hutchison D."/>
            <person name="Eads J.R."/>
            <person name="Anderson A."/>
            <person name="Fernandes F."/>
            <person name="Szeto E."/>
            <person name="Lapidus A."/>
            <person name="Kyrpides N.C."/>
            <person name="Saier M.H.Jr."/>
            <person name="Richardson P.M."/>
            <person name="Rachel R."/>
            <person name="Huber H."/>
            <person name="Eisen J.A."/>
            <person name="Koonin E.V."/>
            <person name="Keller M."/>
            <person name="Stetter K.O."/>
        </authorList>
    </citation>
    <scope>NUCLEOTIDE SEQUENCE [LARGE SCALE GENOMIC DNA]</scope>
    <source>
        <strain evidence="4">KIN4/I / DSM 18386 / JCM 14125</strain>
    </source>
</reference>
<dbReference type="eggNOG" id="arCOG01937">
    <property type="taxonomic scope" value="Archaea"/>
</dbReference>
<dbReference type="PANTHER" id="PTHR10046">
    <property type="entry name" value="ATP DEPENDENT LON PROTEASE FAMILY MEMBER"/>
    <property type="match status" value="1"/>
</dbReference>
<sequence length="552" mass="59594">MKQLAALLILTSLAFGLSQCYSQVRTVEVPVVGVSLGPGGEERGVVGTLQVTVAYPGKGEIYVASEPLTEVDTQGVARVAVLVASALAHKDWTKYDFFFKFRTPSVIVGGPSAGLAMTVAAYSALTGTPLREDVAGTGTVGPDGVVGPVGGVYAKMVAAAKSGYKVFVVPKGEEVVTRKVVETEPLPFGIVQRLRTEKVNLIEEGKRLGVEVVPAATAYDALRVWLKGAELPECKPDVRLPGDVLRLMREWKEHYLKLYEGARSEARRLTQESVALLSEAERMARAAGEEKDPYEAVNYAFTAAILAEEAKWYDEVALSGFRALVKLSDEVESKINEANATIMNSLTYDVNKLDPLLTAATRVLKAYYFYHAALNSTDLGNIIYYLVLAKYYSEAAKTWIALTSLEPPGPKADPEALWRDALALYSSAGELFAYYTTIGSQVGAVPSRELEVAVGVYKEANDMPAIYKLAASTYLSALVTYSLHTTYNISSETMIDKVMAALSCNAALALDRGLKPYAAEIYYTSARASEGEAAFLYAALASTHFLLLSLLA</sequence>
<evidence type="ECO:0000313" key="4">
    <source>
        <dbReference type="Proteomes" id="UP000000262"/>
    </source>
</evidence>
<feature type="domain" description="Lon proteolytic" evidence="2">
    <location>
        <begin position="40"/>
        <end position="228"/>
    </location>
</feature>
<dbReference type="AlphaFoldDB" id="A8AAW9"/>
<dbReference type="Proteomes" id="UP000000262">
    <property type="component" value="Chromosome"/>
</dbReference>
<accession>A8AAW9</accession>
<dbReference type="EMBL" id="CP000816">
    <property type="protein sequence ID" value="ABU82071.1"/>
    <property type="molecule type" value="Genomic_DNA"/>
</dbReference>
<name>A8AAW9_IGNH4</name>
<dbReference type="GeneID" id="5562020"/>
<dbReference type="Gene3D" id="3.30.230.10">
    <property type="match status" value="1"/>
</dbReference>
<dbReference type="InterPro" id="IPR014721">
    <property type="entry name" value="Ribsml_uS5_D2-typ_fold_subgr"/>
</dbReference>
<dbReference type="GO" id="GO:0016020">
    <property type="term" value="C:membrane"/>
    <property type="evidence" value="ECO:0007669"/>
    <property type="project" value="UniProtKB-SubCell"/>
</dbReference>
<gene>
    <name evidence="3" type="ordered locus">Igni_0889</name>
</gene>
<dbReference type="PROSITE" id="PS51786">
    <property type="entry name" value="LON_PROTEOLYTIC"/>
    <property type="match status" value="1"/>
</dbReference>
<dbReference type="PRINTS" id="PR00830">
    <property type="entry name" value="ENDOLAPTASE"/>
</dbReference>
<dbReference type="InterPro" id="IPR008269">
    <property type="entry name" value="Lon_proteolytic"/>
</dbReference>
<dbReference type="RefSeq" id="WP_012123035.1">
    <property type="nucleotide sequence ID" value="NC_009776.1"/>
</dbReference>
<evidence type="ECO:0000259" key="2">
    <source>
        <dbReference type="PROSITE" id="PS51786"/>
    </source>
</evidence>
<dbReference type="GO" id="GO:0006508">
    <property type="term" value="P:proteolysis"/>
    <property type="evidence" value="ECO:0007669"/>
    <property type="project" value="InterPro"/>
</dbReference>
<dbReference type="GO" id="GO:0005524">
    <property type="term" value="F:ATP binding"/>
    <property type="evidence" value="ECO:0007669"/>
    <property type="project" value="InterPro"/>
</dbReference>